<accession>A0A454XSJ1</accession>
<proteinExistence type="predicted"/>
<gene>
    <name evidence="4" type="ORF">BE221DRAFT_188443</name>
    <name evidence="3" type="ORF">OT_ostta15g01440</name>
</gene>
<dbReference type="PROSITE" id="PS00036">
    <property type="entry name" value="BZIP_BASIC"/>
    <property type="match status" value="1"/>
</dbReference>
<dbReference type="InParanoid" id="Q00V63"/>
<evidence type="ECO:0000259" key="2">
    <source>
        <dbReference type="PROSITE" id="PS00036"/>
    </source>
</evidence>
<feature type="region of interest" description="Disordered" evidence="1">
    <location>
        <begin position="247"/>
        <end position="267"/>
    </location>
</feature>
<feature type="compositionally biased region" description="Low complexity" evidence="1">
    <location>
        <begin position="95"/>
        <end position="108"/>
    </location>
</feature>
<feature type="domain" description="BZIP" evidence="2">
    <location>
        <begin position="15"/>
        <end position="30"/>
    </location>
</feature>
<evidence type="ECO:0000256" key="1">
    <source>
        <dbReference type="SAM" id="MobiDB-lite"/>
    </source>
</evidence>
<reference evidence="4" key="3">
    <citation type="submission" date="2017-04" db="EMBL/GenBank/DDBJ databases">
        <title>Population genomics of picophytoplankton unveils novel chromosome hypervariability.</title>
        <authorList>
            <consortium name="DOE Joint Genome Institute"/>
            <person name="Blanc-Mathieu R."/>
            <person name="Krasovec M."/>
            <person name="Hebrard M."/>
            <person name="Yau S."/>
            <person name="Desgranges E."/>
            <person name="Martin J."/>
            <person name="Schackwitz W."/>
            <person name="Kuo A."/>
            <person name="Salin G."/>
            <person name="Donnadieu C."/>
            <person name="Desdevises Y."/>
            <person name="Sanchez-Ferandin S."/>
            <person name="Moreau H."/>
            <person name="Rivals E."/>
            <person name="Grigoriev I.V."/>
            <person name="Grimsley N."/>
            <person name="Eyre-Walker A."/>
            <person name="Piganeau G."/>
        </authorList>
    </citation>
    <scope>NUCLEOTIDE SEQUENCE [LARGE SCALE GENOMIC DNA]</scope>
    <source>
        <strain evidence="4">RCC 1115</strain>
    </source>
</reference>
<dbReference type="Proteomes" id="UP000009170">
    <property type="component" value="Unassembled WGS sequence"/>
</dbReference>
<dbReference type="GO" id="GO:0003700">
    <property type="term" value="F:DNA-binding transcription factor activity"/>
    <property type="evidence" value="ECO:0007669"/>
    <property type="project" value="InterPro"/>
</dbReference>
<dbReference type="SMART" id="SM00338">
    <property type="entry name" value="BRLZ"/>
    <property type="match status" value="1"/>
</dbReference>
<feature type="region of interest" description="Disordered" evidence="1">
    <location>
        <begin position="1"/>
        <end position="36"/>
    </location>
</feature>
<dbReference type="EMBL" id="KZ155771">
    <property type="protein sequence ID" value="OUS49200.1"/>
    <property type="molecule type" value="Genomic_DNA"/>
</dbReference>
<dbReference type="Proteomes" id="UP000195557">
    <property type="component" value="Unassembled WGS sequence"/>
</dbReference>
<accession>Q00V63</accession>
<feature type="compositionally biased region" description="Basic and acidic residues" evidence="1">
    <location>
        <begin position="1"/>
        <end position="12"/>
    </location>
</feature>
<dbReference type="AlphaFoldDB" id="Q00V63"/>
<evidence type="ECO:0000313" key="3">
    <source>
        <dbReference type="EMBL" id="CAL57564.1"/>
    </source>
</evidence>
<accession>A0A1Y5II10</accession>
<dbReference type="InterPro" id="IPR004827">
    <property type="entry name" value="bZIP"/>
</dbReference>
<organism evidence="3 5">
    <name type="scientific">Ostreococcus tauri</name>
    <name type="common">Marine green alga</name>
    <dbReference type="NCBI Taxonomy" id="70448"/>
    <lineage>
        <taxon>Eukaryota</taxon>
        <taxon>Viridiplantae</taxon>
        <taxon>Chlorophyta</taxon>
        <taxon>Mamiellophyceae</taxon>
        <taxon>Mamiellales</taxon>
        <taxon>Bathycoccaceae</taxon>
        <taxon>Ostreococcus</taxon>
    </lineage>
</organism>
<dbReference type="RefSeq" id="XP_003083289.1">
    <property type="nucleotide sequence ID" value="XM_003083241.1"/>
</dbReference>
<reference evidence="3 5" key="1">
    <citation type="journal article" date="2006" name="Proc. Natl. Acad. Sci. U.S.A.">
        <title>Genome analysis of the smallest free-living eukaryote Ostreococcus tauri unveils many unique features.</title>
        <authorList>
            <person name="Derelle E."/>
            <person name="Ferraz C."/>
            <person name="Rombauts S."/>
            <person name="Rouze P."/>
            <person name="Worden A.Z."/>
            <person name="Robbens S."/>
            <person name="Partensky F."/>
            <person name="Degroeve S."/>
            <person name="Echeynie S."/>
            <person name="Cooke R."/>
            <person name="Saeys Y."/>
            <person name="Wuyts J."/>
            <person name="Jabbari K."/>
            <person name="Bowler C."/>
            <person name="Panaud O."/>
            <person name="Piegu B."/>
            <person name="Ball S.G."/>
            <person name="Ral J.-P."/>
            <person name="Bouget F.-Y."/>
            <person name="Piganeau G."/>
            <person name="De Baets B."/>
            <person name="Picard A."/>
            <person name="Delseny M."/>
            <person name="Demaille J."/>
            <person name="Van de Peer Y."/>
            <person name="Moreau H."/>
        </authorList>
    </citation>
    <scope>NUCLEOTIDE SEQUENCE [LARGE SCALE GENOMIC DNA]</scope>
    <source>
        <strain evidence="3 5">OTTH0595</strain>
    </source>
</reference>
<dbReference type="KEGG" id="ota:OT_ostta15g01440"/>
<protein>
    <submittedName>
        <fullName evidence="3">Basic-leucine zipper domain</fullName>
    </submittedName>
</protein>
<evidence type="ECO:0000313" key="4">
    <source>
        <dbReference type="EMBL" id="OUS49200.1"/>
    </source>
</evidence>
<keyword evidence="5" id="KW-1185">Reference proteome</keyword>
<feature type="region of interest" description="Disordered" evidence="1">
    <location>
        <begin position="87"/>
        <end position="108"/>
    </location>
</feature>
<evidence type="ECO:0000313" key="5">
    <source>
        <dbReference type="Proteomes" id="UP000009170"/>
    </source>
</evidence>
<reference evidence="3" key="2">
    <citation type="journal article" date="2014" name="BMC Genomics">
        <title>An improved genome of the model marine alga Ostreococcus tauri unfolds by assessing Illumina de novo assemblies.</title>
        <authorList>
            <person name="Blanc-Mathieu R."/>
            <person name="Verhelst B."/>
            <person name="Derelle E."/>
            <person name="Rombauts S."/>
            <person name="Bouget F.Y."/>
            <person name="Carre I."/>
            <person name="Chateau A."/>
            <person name="Eyre-Walker A."/>
            <person name="Grimsley N."/>
            <person name="Moreau H."/>
            <person name="Piegu B."/>
            <person name="Rivals E."/>
            <person name="Schackwitz W."/>
            <person name="Van de Peer Y."/>
            <person name="Piganeau G."/>
        </authorList>
    </citation>
    <scope>NUCLEOTIDE SEQUENCE</scope>
    <source>
        <strain evidence="3">RCC4221</strain>
    </source>
</reference>
<name>Q00V63_OSTTA</name>
<dbReference type="GeneID" id="9830869"/>
<sequence>MDRGGDGADAARRARRLAANRAASAASRKRKREVELETRRRVDALESLVRAMAAENATLREALMTVACGGGVEGGWEARKVPLPRAARDARARANENASSPASSSLTASWEEIGGDVGRLASSGEARSTDAFADEYTECALRTKRSKLARVARADEDAKTLEYERRRVGEGPLGATRVDEPRAERGRARIHMLFANALSRRSTPSTTPRTTSPKISPTISTRFSRMLASKTSLTSRMPPTQIFRRSFRASRSCRRAAKTRSVFKKRP</sequence>
<dbReference type="EMBL" id="CAID01000015">
    <property type="protein sequence ID" value="CAL57564.1"/>
    <property type="molecule type" value="Genomic_DNA"/>
</dbReference>